<organism evidence="1">
    <name type="scientific">marine sediment metagenome</name>
    <dbReference type="NCBI Taxonomy" id="412755"/>
    <lineage>
        <taxon>unclassified sequences</taxon>
        <taxon>metagenomes</taxon>
        <taxon>ecological metagenomes</taxon>
    </lineage>
</organism>
<protein>
    <submittedName>
        <fullName evidence="1">Uncharacterized protein</fullName>
    </submittedName>
</protein>
<proteinExistence type="predicted"/>
<name>X1VVQ9_9ZZZZ</name>
<comment type="caution">
    <text evidence="1">The sequence shown here is derived from an EMBL/GenBank/DDBJ whole genome shotgun (WGS) entry which is preliminary data.</text>
</comment>
<evidence type="ECO:0000313" key="1">
    <source>
        <dbReference type="EMBL" id="GAJ14820.1"/>
    </source>
</evidence>
<feature type="non-terminal residue" evidence="1">
    <location>
        <position position="79"/>
    </location>
</feature>
<dbReference type="AlphaFoldDB" id="X1VVQ9"/>
<sequence>MEKRSKIKTALVVLFTVGIVFSTMMLLPGGDHRKWTVLGAQIVDDPEVGDNSGICGFYVFETGSTYTANLTSGDGGYMA</sequence>
<gene>
    <name evidence="1" type="ORF">S12H4_42528</name>
</gene>
<reference evidence="1" key="1">
    <citation type="journal article" date="2014" name="Front. Microbiol.">
        <title>High frequency of phylogenetically diverse reductive dehalogenase-homologous genes in deep subseafloor sedimentary metagenomes.</title>
        <authorList>
            <person name="Kawai M."/>
            <person name="Futagami T."/>
            <person name="Toyoda A."/>
            <person name="Takaki Y."/>
            <person name="Nishi S."/>
            <person name="Hori S."/>
            <person name="Arai W."/>
            <person name="Tsubouchi T."/>
            <person name="Morono Y."/>
            <person name="Uchiyama I."/>
            <person name="Ito T."/>
            <person name="Fujiyama A."/>
            <person name="Inagaki F."/>
            <person name="Takami H."/>
        </authorList>
    </citation>
    <scope>NUCLEOTIDE SEQUENCE</scope>
    <source>
        <strain evidence="1">Expedition CK06-06</strain>
    </source>
</reference>
<dbReference type="EMBL" id="BARW01026035">
    <property type="protein sequence ID" value="GAJ14820.1"/>
    <property type="molecule type" value="Genomic_DNA"/>
</dbReference>
<accession>X1VVQ9</accession>